<evidence type="ECO:0000256" key="5">
    <source>
        <dbReference type="RuleBase" id="RU003939"/>
    </source>
</evidence>
<dbReference type="GO" id="GO:0042802">
    <property type="term" value="F:identical protein binding"/>
    <property type="evidence" value="ECO:0007669"/>
    <property type="project" value="UniProtKB-ARBA"/>
</dbReference>
<keyword evidence="4 6" id="KW-0238">DNA-binding</keyword>
<organism evidence="6 7">
    <name type="scientific">Thalassomonas actiniarum</name>
    <dbReference type="NCBI Taxonomy" id="485447"/>
    <lineage>
        <taxon>Bacteria</taxon>
        <taxon>Pseudomonadati</taxon>
        <taxon>Pseudomonadota</taxon>
        <taxon>Gammaproteobacteria</taxon>
        <taxon>Alteromonadales</taxon>
        <taxon>Colwelliaceae</taxon>
        <taxon>Thalassomonas</taxon>
    </lineage>
</organism>
<evidence type="ECO:0000256" key="4">
    <source>
        <dbReference type="ARBA" id="ARBA00023125"/>
    </source>
</evidence>
<dbReference type="SUPFAM" id="SSF47729">
    <property type="entry name" value="IHF-like DNA-binding proteins"/>
    <property type="match status" value="1"/>
</dbReference>
<keyword evidence="3" id="KW-0226">DNA condensation</keyword>
<dbReference type="PRINTS" id="PR01727">
    <property type="entry name" value="DNABINDINGHU"/>
</dbReference>
<evidence type="ECO:0000256" key="2">
    <source>
        <dbReference type="ARBA" id="ARBA00010529"/>
    </source>
</evidence>
<keyword evidence="7" id="KW-1185">Reference proteome</keyword>
<dbReference type="GO" id="GO:0030527">
    <property type="term" value="F:structural constituent of chromatin"/>
    <property type="evidence" value="ECO:0007669"/>
    <property type="project" value="InterPro"/>
</dbReference>
<dbReference type="InterPro" id="IPR010992">
    <property type="entry name" value="IHF-like_DNA-bd_dom_sf"/>
</dbReference>
<evidence type="ECO:0000256" key="1">
    <source>
        <dbReference type="ARBA" id="ARBA00003819"/>
    </source>
</evidence>
<dbReference type="PANTHER" id="PTHR33175:SF3">
    <property type="entry name" value="DNA-BINDING PROTEIN HU-BETA"/>
    <property type="match status" value="1"/>
</dbReference>
<dbReference type="CDD" id="cd13831">
    <property type="entry name" value="HU"/>
    <property type="match status" value="1"/>
</dbReference>
<reference evidence="6 7" key="1">
    <citation type="journal article" date="2015" name="Genome Announc.">
        <title>Draft Genome Sequences of Marine Isolates of Thalassomonas viridans and Thalassomonas actiniarum.</title>
        <authorList>
            <person name="Olonade I."/>
            <person name="van Zyl L.J."/>
            <person name="Trindade M."/>
        </authorList>
    </citation>
    <scope>NUCLEOTIDE SEQUENCE [LARGE SCALE GENOMIC DNA]</scope>
    <source>
        <strain evidence="6 7">A5K-106</strain>
    </source>
</reference>
<dbReference type="GO" id="GO:0030261">
    <property type="term" value="P:chromosome condensation"/>
    <property type="evidence" value="ECO:0007669"/>
    <property type="project" value="UniProtKB-KW"/>
</dbReference>
<dbReference type="PROSITE" id="PS00045">
    <property type="entry name" value="HISTONE_LIKE"/>
    <property type="match status" value="1"/>
</dbReference>
<protein>
    <submittedName>
        <fullName evidence="6">HU family DNA-binding protein</fullName>
    </submittedName>
</protein>
<dbReference type="AlphaFoldDB" id="A0AAF0C2A4"/>
<comment type="similarity">
    <text evidence="2 5">Belongs to the bacterial histone-like protein family.</text>
</comment>
<dbReference type="PANTHER" id="PTHR33175">
    <property type="entry name" value="DNA-BINDING PROTEIN HU"/>
    <property type="match status" value="1"/>
</dbReference>
<dbReference type="FunFam" id="4.10.520.10:FF:000001">
    <property type="entry name" value="DNA-binding protein HU"/>
    <property type="match status" value="1"/>
</dbReference>
<dbReference type="GO" id="GO:1990178">
    <property type="term" value="C:HU-DNA complex"/>
    <property type="evidence" value="ECO:0007669"/>
    <property type="project" value="UniProtKB-ARBA"/>
</dbReference>
<name>A0AAF0C2A4_9GAMM</name>
<dbReference type="Gene3D" id="4.10.520.10">
    <property type="entry name" value="IHF-like DNA-binding proteins"/>
    <property type="match status" value="1"/>
</dbReference>
<evidence type="ECO:0000313" key="7">
    <source>
        <dbReference type="Proteomes" id="UP000032568"/>
    </source>
</evidence>
<dbReference type="RefSeq" id="WP_044831917.1">
    <property type="nucleotide sequence ID" value="NZ_CP059735.1"/>
</dbReference>
<comment type="function">
    <text evidence="1">Histone-like DNA-binding protein which is capable of wrapping DNA to stabilize it, and thus to prevent its denaturation under extreme environmental conditions.</text>
</comment>
<dbReference type="InterPro" id="IPR020816">
    <property type="entry name" value="Histone-like_DNA-bd_CS"/>
</dbReference>
<dbReference type="EMBL" id="CP059735">
    <property type="protein sequence ID" value="WDD99846.1"/>
    <property type="molecule type" value="Genomic_DNA"/>
</dbReference>
<dbReference type="SMART" id="SM00411">
    <property type="entry name" value="BHL"/>
    <property type="match status" value="1"/>
</dbReference>
<proteinExistence type="inferred from homology"/>
<dbReference type="GO" id="GO:1990103">
    <property type="term" value="C:DnaA-HU complex"/>
    <property type="evidence" value="ECO:0007669"/>
    <property type="project" value="UniProtKB-ARBA"/>
</dbReference>
<gene>
    <name evidence="6" type="ORF">SG35_004020</name>
</gene>
<dbReference type="GO" id="GO:0003677">
    <property type="term" value="F:DNA binding"/>
    <property type="evidence" value="ECO:0007669"/>
    <property type="project" value="UniProtKB-KW"/>
</dbReference>
<reference evidence="6 7" key="2">
    <citation type="journal article" date="2022" name="Mar. Drugs">
        <title>Bioassay-Guided Fractionation Leads to the Detection of Cholic Acid Generated by the Rare Thalassomonas sp.</title>
        <authorList>
            <person name="Pheiffer F."/>
            <person name="Schneider Y.K."/>
            <person name="Hansen E.H."/>
            <person name="Andersen J.H."/>
            <person name="Isaksson J."/>
            <person name="Busche T."/>
            <person name="R C."/>
            <person name="Kalinowski J."/>
            <person name="Zyl L.V."/>
            <person name="Trindade M."/>
        </authorList>
    </citation>
    <scope>NUCLEOTIDE SEQUENCE [LARGE SCALE GENOMIC DNA]</scope>
    <source>
        <strain evidence="6 7">A5K-106</strain>
    </source>
</reference>
<dbReference type="Pfam" id="PF00216">
    <property type="entry name" value="Bac_DNA_binding"/>
    <property type="match status" value="1"/>
</dbReference>
<dbReference type="GO" id="GO:0005829">
    <property type="term" value="C:cytosol"/>
    <property type="evidence" value="ECO:0007669"/>
    <property type="project" value="TreeGrafter"/>
</dbReference>
<dbReference type="KEGG" id="tact:SG35_004020"/>
<evidence type="ECO:0000313" key="6">
    <source>
        <dbReference type="EMBL" id="WDD99846.1"/>
    </source>
</evidence>
<dbReference type="InterPro" id="IPR000119">
    <property type="entry name" value="Hist_DNA-bd"/>
</dbReference>
<dbReference type="Proteomes" id="UP000032568">
    <property type="component" value="Chromosome"/>
</dbReference>
<accession>A0AAF0C2A4</accession>
<dbReference type="GO" id="GO:0006351">
    <property type="term" value="P:DNA-templated transcription"/>
    <property type="evidence" value="ECO:0007669"/>
    <property type="project" value="UniProtKB-ARBA"/>
</dbReference>
<dbReference type="GO" id="GO:0006270">
    <property type="term" value="P:DNA replication initiation"/>
    <property type="evidence" value="ECO:0007669"/>
    <property type="project" value="UniProtKB-ARBA"/>
</dbReference>
<evidence type="ECO:0000256" key="3">
    <source>
        <dbReference type="ARBA" id="ARBA00023067"/>
    </source>
</evidence>
<sequence length="91" mass="9339">MNKSELVEKMAEGADISKAAAGRALDSFIGAVTEELKNGGDVALVGFGTFKVTDRAARTGRNPQTGAEIQIAAAKMPGFKAGKGLKDTVNA</sequence>